<name>A0A6J7WLS5_9CAUD</name>
<protein>
    <submittedName>
        <fullName evidence="1">Uncharacterized protein</fullName>
    </submittedName>
</protein>
<proteinExistence type="predicted"/>
<reference evidence="1" key="1">
    <citation type="submission" date="2020-05" db="EMBL/GenBank/DDBJ databases">
        <authorList>
            <person name="Chiriac C."/>
            <person name="Salcher M."/>
            <person name="Ghai R."/>
            <person name="Kavagutti S V."/>
        </authorList>
    </citation>
    <scope>NUCLEOTIDE SEQUENCE</scope>
</reference>
<accession>A0A6J7WLS5</accession>
<gene>
    <name evidence="1" type="ORF">UFOVP207_6</name>
</gene>
<evidence type="ECO:0000313" key="1">
    <source>
        <dbReference type="EMBL" id="CAB5217642.1"/>
    </source>
</evidence>
<dbReference type="EMBL" id="LR798256">
    <property type="protein sequence ID" value="CAB5217642.1"/>
    <property type="molecule type" value="Genomic_DNA"/>
</dbReference>
<sequence>MILLQPISTSQTFVVAQRKIGASETRANKIKIIDEETNTSRVINLTGTTEGDYSDTVTITISPALKEGHTYRAIMYVNSEVYTNYRGKIFCTSQIDTSKGFFDVRDYSVNHNRYTQNTTTNEFILNE</sequence>
<organism evidence="1">
    <name type="scientific">uncultured Caudovirales phage</name>
    <dbReference type="NCBI Taxonomy" id="2100421"/>
    <lineage>
        <taxon>Viruses</taxon>
        <taxon>Duplodnaviria</taxon>
        <taxon>Heunggongvirae</taxon>
        <taxon>Uroviricota</taxon>
        <taxon>Caudoviricetes</taxon>
        <taxon>Peduoviridae</taxon>
        <taxon>Maltschvirus</taxon>
        <taxon>Maltschvirus maltsch</taxon>
    </lineage>
</organism>